<comment type="similarity">
    <text evidence="3 14">Belongs to the ALG10 glucosyltransferase family.</text>
</comment>
<feature type="transmembrane region" description="Helical" evidence="14">
    <location>
        <begin position="132"/>
        <end position="152"/>
    </location>
</feature>
<dbReference type="GO" id="GO:0005789">
    <property type="term" value="C:endoplasmic reticulum membrane"/>
    <property type="evidence" value="ECO:0007669"/>
    <property type="project" value="UniProtKB-SubCell"/>
</dbReference>
<dbReference type="Proteomes" id="UP000183832">
    <property type="component" value="Unassembled WGS sequence"/>
</dbReference>
<organism evidence="15 16">
    <name type="scientific">Clunio marinus</name>
    <dbReference type="NCBI Taxonomy" id="568069"/>
    <lineage>
        <taxon>Eukaryota</taxon>
        <taxon>Metazoa</taxon>
        <taxon>Ecdysozoa</taxon>
        <taxon>Arthropoda</taxon>
        <taxon>Hexapoda</taxon>
        <taxon>Insecta</taxon>
        <taxon>Pterygota</taxon>
        <taxon>Neoptera</taxon>
        <taxon>Endopterygota</taxon>
        <taxon>Diptera</taxon>
        <taxon>Nematocera</taxon>
        <taxon>Chironomoidea</taxon>
        <taxon>Chironomidae</taxon>
        <taxon>Clunio</taxon>
    </lineage>
</organism>
<gene>
    <name evidence="15" type="ORF">CLUMA_CG003403</name>
</gene>
<dbReference type="STRING" id="568069.A0A1J1HNR3"/>
<accession>A0A1J1HNR3</accession>
<comment type="function">
    <text evidence="12">Dol-P-Glc:Glc(2)Man(9)GlcNAc(2)-PP-Dol alpha-1,2-glucosyltransferase that operates in the biosynthetic pathway of dolichol-linked oligosaccharides, the glycan precursors employed in protein asparagine (N)-glycosylation. The assembly of dolichol-linked oligosaccharides begins on the cytosolic side of the endoplasmic reticulum membrane and finishes in its lumen. The sequential addition of sugars to dolichol pyrophosphate produces dolichol-linked oligosaccharides containing fourteen sugars, including two GlcNAcs, nine mannoses and three glucoses. Once assembled, the oligosaccharide is transferred from the lipid to nascent proteins by oligosaccharyltransferases. In the lumen of the endoplasmic reticulum, adds the third and last glucose residue from dolichyl phosphate glucose (Dol-P-Glc) onto the lipid-linked oligosaccharide intermediate Glc(2)Man(9)GlcNAc(2)-PP-Dol to produce Glc(3)Man(9)GlcNAc(2)-PP-Dol.</text>
</comment>
<feature type="transmembrane region" description="Helical" evidence="14">
    <location>
        <begin position="77"/>
        <end position="95"/>
    </location>
</feature>
<keyword evidence="6 14" id="KW-0328">Glycosyltransferase</keyword>
<evidence type="ECO:0000256" key="1">
    <source>
        <dbReference type="ARBA" id="ARBA00004477"/>
    </source>
</evidence>
<feature type="transmembrane region" description="Helical" evidence="14">
    <location>
        <begin position="412"/>
        <end position="432"/>
    </location>
</feature>
<feature type="transmembrane region" description="Helical" evidence="14">
    <location>
        <begin position="344"/>
        <end position="362"/>
    </location>
</feature>
<comment type="catalytic activity">
    <reaction evidence="13">
        <text>an alpha-D-Glc-(1-&gt;3)-alpha-D-Glc-(1-&gt;3)-alpha-D-Man-(1-&gt;2)-alpha-D-Man-(1-&gt;2)-alpha-D-Man-(1-&gt;3)-[alpha-D-Man-(1-&gt;2)-alpha-D-Man-(1-&gt;3)-[alpha-D-Man-(1-&gt;2)-alpha-D-Man-(1-&gt;6)]-alpha-D-Man-(1-&gt;6)]-beta-D-Man-(1-&gt;4)-beta-D-GlcNAc-(1-&gt;4)-alpha-D-GlcNAc-diphospho-di-trans,poly-cis-dolichol + a di-trans,poly-cis-dolichyl beta-D-glucosyl phosphate = a alpha-D-Glc-(1-&gt;2)-alpha-D-Glc-(1-&gt;3)-alpha-D-Glc-(1-&gt;3)-alpha-D-Man-(1-&gt;2)-alpha-D-Man-(1-&gt;2)-alpha-D-Man-(1-&gt;3)-[alpha-D-Man-(1-&gt;2)-alpha-D-Man-(1-&gt;3)-[alpha-D-Man-(1-&gt;2)-alpha-D-Man-(1-&gt;6)]-alpha-D-Man-(1-&gt;6)]-beta-D-Man-(1-&gt;4)-beta-D-GlcNAc-(1-&gt;4)-alpha-D-GlcNAc-diphospho-di-trans,poly-cis-dolichol + a di-trans,poly-cis-dolichyl phosphate + H(+)</text>
        <dbReference type="Rhea" id="RHEA:29543"/>
        <dbReference type="Rhea" id="RHEA-COMP:19498"/>
        <dbReference type="Rhea" id="RHEA-COMP:19502"/>
        <dbReference type="Rhea" id="RHEA-COMP:19512"/>
        <dbReference type="Rhea" id="RHEA-COMP:19522"/>
        <dbReference type="ChEBI" id="CHEBI:15378"/>
        <dbReference type="ChEBI" id="CHEBI:57525"/>
        <dbReference type="ChEBI" id="CHEBI:57683"/>
        <dbReference type="ChEBI" id="CHEBI:132522"/>
        <dbReference type="ChEBI" id="CHEBI:132523"/>
        <dbReference type="EC" id="2.4.1.256"/>
    </reaction>
    <physiologicalReaction direction="left-to-right" evidence="13">
        <dbReference type="Rhea" id="RHEA:29544"/>
    </physiologicalReaction>
</comment>
<keyword evidence="8 14" id="KW-0812">Transmembrane</keyword>
<evidence type="ECO:0000256" key="14">
    <source>
        <dbReference type="PIRNR" id="PIRNR028810"/>
    </source>
</evidence>
<feature type="transmembrane region" description="Helical" evidence="14">
    <location>
        <begin position="300"/>
        <end position="324"/>
    </location>
</feature>
<keyword evidence="11 14" id="KW-0472">Membrane</keyword>
<evidence type="ECO:0000256" key="8">
    <source>
        <dbReference type="ARBA" id="ARBA00022692"/>
    </source>
</evidence>
<dbReference type="PIRSF" id="PIRSF028810">
    <property type="entry name" value="Alpha1_2_glucosyltferase_Alg10"/>
    <property type="match status" value="1"/>
</dbReference>
<dbReference type="EC" id="2.4.1.256" evidence="4 14"/>
<evidence type="ECO:0000256" key="2">
    <source>
        <dbReference type="ARBA" id="ARBA00004922"/>
    </source>
</evidence>
<evidence type="ECO:0000313" key="16">
    <source>
        <dbReference type="Proteomes" id="UP000183832"/>
    </source>
</evidence>
<evidence type="ECO:0000256" key="12">
    <source>
        <dbReference type="ARBA" id="ARBA00044727"/>
    </source>
</evidence>
<proteinExistence type="inferred from homology"/>
<feature type="transmembrane region" description="Helical" evidence="14">
    <location>
        <begin position="7"/>
        <end position="25"/>
    </location>
</feature>
<evidence type="ECO:0000256" key="10">
    <source>
        <dbReference type="ARBA" id="ARBA00022989"/>
    </source>
</evidence>
<evidence type="ECO:0000313" key="15">
    <source>
        <dbReference type="EMBL" id="CRK89688.1"/>
    </source>
</evidence>
<comment type="pathway">
    <text evidence="2">Protein modification; protein glycosylation.</text>
</comment>
<dbReference type="PANTHER" id="PTHR12989:SF10">
    <property type="entry name" value="DOL-P-GLC:GLC(2)MAN(9)GLCNAC(2)-PP-DOL ALPHA-1,2-GLUCOSYLTRANSFERASE-RELATED"/>
    <property type="match status" value="1"/>
</dbReference>
<dbReference type="EMBL" id="CVRI01000014">
    <property type="protein sequence ID" value="CRK89688.1"/>
    <property type="molecule type" value="Genomic_DNA"/>
</dbReference>
<dbReference type="Pfam" id="PF04922">
    <property type="entry name" value="DIE2_ALG10"/>
    <property type="match status" value="1"/>
</dbReference>
<dbReference type="GO" id="GO:0006488">
    <property type="term" value="P:dolichol-linked oligosaccharide biosynthetic process"/>
    <property type="evidence" value="ECO:0007669"/>
    <property type="project" value="UniProtKB-UniRule"/>
</dbReference>
<evidence type="ECO:0000256" key="5">
    <source>
        <dbReference type="ARBA" id="ARBA00018512"/>
    </source>
</evidence>
<dbReference type="PANTHER" id="PTHR12989">
    <property type="entry name" value="ALPHA-1,2-GLUCOSYLTRANSFERASE ALG10"/>
    <property type="match status" value="1"/>
</dbReference>
<sequence length="449" mass="52718">MDRFLKYLFISIYSIISIIIFQKVFETSGEVIDELFHIRQGLKYCQGNFSEWDSKITTFPGLYLLSSFIPTEYCETYTLRLIPLICSFINILLIYEIKSLILYDAEKENNHDVLLETMALATLPPMYFFSHVYYTDVPSITMILFMLLFSILKHHKLSAIFGAFSVIMRQTNVIWVAGTLGVHLIDKMMLKIYPKMKRETATFDNFLFALKSHLKHPKILLEFIVGSISEYFGYFVIIFSFMAFVFINGSIVVGDKTAHEASIHIPQLYYFSLFVLVFGCSLWLPQLFRLHKIFSSWKCLLGIFLLTLFMILTVKYNTLVHPYLLADNRHYTFYVWKRFYQRHALAKYAIIPVYIFGLSTIFTSMDGSIGFKIFFVLSTIATLCLQKLIEVRYFLIPFLLLKLNRKSVTKSLSLLELLVNILINQITFIIFFQVQVRWKDFNEVQRIIW</sequence>
<evidence type="ECO:0000256" key="7">
    <source>
        <dbReference type="ARBA" id="ARBA00022679"/>
    </source>
</evidence>
<dbReference type="InterPro" id="IPR016900">
    <property type="entry name" value="Alg10"/>
</dbReference>
<evidence type="ECO:0000256" key="6">
    <source>
        <dbReference type="ARBA" id="ARBA00022676"/>
    </source>
</evidence>
<feature type="transmembrane region" description="Helical" evidence="14">
    <location>
        <begin position="267"/>
        <end position="288"/>
    </location>
</feature>
<feature type="transmembrane region" description="Helical" evidence="14">
    <location>
        <begin position="374"/>
        <end position="400"/>
    </location>
</feature>
<keyword evidence="16" id="KW-1185">Reference proteome</keyword>
<evidence type="ECO:0000256" key="4">
    <source>
        <dbReference type="ARBA" id="ARBA00011967"/>
    </source>
</evidence>
<dbReference type="AlphaFoldDB" id="A0A1J1HNR3"/>
<protein>
    <recommendedName>
        <fullName evidence="5 14">Dol-P-Glc:Glc(2)Man(9)GlcNAc(2)-PP-Dol alpha-1,2-glucosyltransferase</fullName>
        <ecNumber evidence="4 14">2.4.1.256</ecNumber>
    </recommendedName>
</protein>
<evidence type="ECO:0000256" key="11">
    <source>
        <dbReference type="ARBA" id="ARBA00023136"/>
    </source>
</evidence>
<evidence type="ECO:0000256" key="3">
    <source>
        <dbReference type="ARBA" id="ARBA00010600"/>
    </source>
</evidence>
<evidence type="ECO:0000256" key="9">
    <source>
        <dbReference type="ARBA" id="ARBA00022824"/>
    </source>
</evidence>
<comment type="caution">
    <text evidence="14">Lacks conserved residue(s) required for the propagation of feature annotation.</text>
</comment>
<keyword evidence="10 14" id="KW-1133">Transmembrane helix</keyword>
<comment type="subcellular location">
    <subcellularLocation>
        <location evidence="1">Endoplasmic reticulum membrane</location>
        <topology evidence="1">Multi-pass membrane protein</topology>
    </subcellularLocation>
</comment>
<feature type="transmembrane region" description="Helical" evidence="14">
    <location>
        <begin position="219"/>
        <end position="247"/>
    </location>
</feature>
<name>A0A1J1HNR3_9DIPT</name>
<reference evidence="15 16" key="1">
    <citation type="submission" date="2015-04" db="EMBL/GenBank/DDBJ databases">
        <authorList>
            <person name="Syromyatnikov M.Y."/>
            <person name="Popov V.N."/>
        </authorList>
    </citation>
    <scope>NUCLEOTIDE SEQUENCE [LARGE SCALE GENOMIC DNA]</scope>
</reference>
<keyword evidence="7" id="KW-0808">Transferase</keyword>
<dbReference type="GO" id="GO:0106073">
    <property type="term" value="F:dolichyl pyrophosphate Glc2Man9GlcNAc2 alpha-1,2-glucosyltransferase activity"/>
    <property type="evidence" value="ECO:0007669"/>
    <property type="project" value="UniProtKB-UniRule"/>
</dbReference>
<keyword evidence="9" id="KW-0256">Endoplasmic reticulum</keyword>
<dbReference type="OrthoDB" id="4769at2759"/>
<evidence type="ECO:0000256" key="13">
    <source>
        <dbReference type="ARBA" id="ARBA00048064"/>
    </source>
</evidence>